<evidence type="ECO:0000313" key="1">
    <source>
        <dbReference type="EMBL" id="GAH54362.1"/>
    </source>
</evidence>
<proteinExistence type="predicted"/>
<gene>
    <name evidence="1" type="ORF">S03H2_38194</name>
</gene>
<sequence>MAKLVYQLGSVGSDTITNIDLEATLIEWARGFSLAQIRAFINGIQAAGEQLRENANPRLVLEVLMLSMPRREEGVSVKHA</sequence>
<comment type="caution">
    <text evidence="1">The sequence shown here is derived from an EMBL/GenBank/DDBJ whole genome shotgun (WGS) entry which is preliminary data.</text>
</comment>
<protein>
    <submittedName>
        <fullName evidence="1">Uncharacterized protein</fullName>
    </submittedName>
</protein>
<organism evidence="1">
    <name type="scientific">marine sediment metagenome</name>
    <dbReference type="NCBI Taxonomy" id="412755"/>
    <lineage>
        <taxon>unclassified sequences</taxon>
        <taxon>metagenomes</taxon>
        <taxon>ecological metagenomes</taxon>
    </lineage>
</organism>
<dbReference type="EMBL" id="BARU01023546">
    <property type="protein sequence ID" value="GAH54362.1"/>
    <property type="molecule type" value="Genomic_DNA"/>
</dbReference>
<name>X1GAV1_9ZZZZ</name>
<accession>X1GAV1</accession>
<reference evidence="1" key="1">
    <citation type="journal article" date="2014" name="Front. Microbiol.">
        <title>High frequency of phylogenetically diverse reductive dehalogenase-homologous genes in deep subseafloor sedimentary metagenomes.</title>
        <authorList>
            <person name="Kawai M."/>
            <person name="Futagami T."/>
            <person name="Toyoda A."/>
            <person name="Takaki Y."/>
            <person name="Nishi S."/>
            <person name="Hori S."/>
            <person name="Arai W."/>
            <person name="Tsubouchi T."/>
            <person name="Morono Y."/>
            <person name="Uchiyama I."/>
            <person name="Ito T."/>
            <person name="Fujiyama A."/>
            <person name="Inagaki F."/>
            <person name="Takami H."/>
        </authorList>
    </citation>
    <scope>NUCLEOTIDE SEQUENCE</scope>
    <source>
        <strain evidence="1">Expedition CK06-06</strain>
    </source>
</reference>
<dbReference type="AlphaFoldDB" id="X1GAV1"/>